<evidence type="ECO:0000256" key="3">
    <source>
        <dbReference type="ARBA" id="ARBA00022724"/>
    </source>
</evidence>
<evidence type="ECO:0000256" key="5">
    <source>
        <dbReference type="ARBA" id="ARBA00023125"/>
    </source>
</evidence>
<dbReference type="PRINTS" id="PR00027">
    <property type="entry name" value="PAIREDBOX"/>
</dbReference>
<evidence type="ECO:0000256" key="2">
    <source>
        <dbReference type="ARBA" id="ARBA00022473"/>
    </source>
</evidence>
<organism evidence="10 11">
    <name type="scientific">Cichlidogyrus casuarinus</name>
    <dbReference type="NCBI Taxonomy" id="1844966"/>
    <lineage>
        <taxon>Eukaryota</taxon>
        <taxon>Metazoa</taxon>
        <taxon>Spiralia</taxon>
        <taxon>Lophotrochozoa</taxon>
        <taxon>Platyhelminthes</taxon>
        <taxon>Monogenea</taxon>
        <taxon>Monopisthocotylea</taxon>
        <taxon>Dactylogyridea</taxon>
        <taxon>Ancyrocephalidae</taxon>
        <taxon>Cichlidogyrus</taxon>
    </lineage>
</organism>
<keyword evidence="6" id="KW-0804">Transcription</keyword>
<feature type="region of interest" description="Disordered" evidence="8">
    <location>
        <begin position="1"/>
        <end position="25"/>
    </location>
</feature>
<reference evidence="10 11" key="1">
    <citation type="submission" date="2024-11" db="EMBL/GenBank/DDBJ databases">
        <title>Adaptive evolution of stress response genes in parasites aligns with host niche diversity.</title>
        <authorList>
            <person name="Hahn C."/>
            <person name="Resl P."/>
        </authorList>
    </citation>
    <scope>NUCLEOTIDE SEQUENCE [LARGE SCALE GENOMIC DNA]</scope>
    <source>
        <strain evidence="10">EGGRZ-B1_66</strain>
        <tissue evidence="10">Body</tissue>
    </source>
</reference>
<evidence type="ECO:0000313" key="10">
    <source>
        <dbReference type="EMBL" id="KAL3320631.1"/>
    </source>
</evidence>
<evidence type="ECO:0000259" key="9">
    <source>
        <dbReference type="PROSITE" id="PS51057"/>
    </source>
</evidence>
<dbReference type="EMBL" id="JBJKFK010000040">
    <property type="protein sequence ID" value="KAL3320631.1"/>
    <property type="molecule type" value="Genomic_DNA"/>
</dbReference>
<dbReference type="InterPro" id="IPR001523">
    <property type="entry name" value="Paired_dom"/>
</dbReference>
<dbReference type="Proteomes" id="UP001626550">
    <property type="component" value="Unassembled WGS sequence"/>
</dbReference>
<proteinExistence type="predicted"/>
<comment type="subcellular location">
    <subcellularLocation>
        <location evidence="1">Nucleus</location>
    </subcellularLocation>
</comment>
<evidence type="ECO:0000256" key="6">
    <source>
        <dbReference type="ARBA" id="ARBA00023163"/>
    </source>
</evidence>
<keyword evidence="2" id="KW-0217">Developmental protein</keyword>
<keyword evidence="5" id="KW-0238">DNA-binding</keyword>
<keyword evidence="3" id="KW-0563">Paired box</keyword>
<dbReference type="Gene3D" id="1.10.10.10">
    <property type="entry name" value="Winged helix-like DNA-binding domain superfamily/Winged helix DNA-binding domain"/>
    <property type="match status" value="1"/>
</dbReference>
<evidence type="ECO:0000256" key="8">
    <source>
        <dbReference type="SAM" id="MobiDB-lite"/>
    </source>
</evidence>
<feature type="compositionally biased region" description="Basic and acidic residues" evidence="8">
    <location>
        <begin position="1"/>
        <end position="12"/>
    </location>
</feature>
<name>A0ABD2QQ53_9PLAT</name>
<feature type="compositionally biased region" description="Low complexity" evidence="8">
    <location>
        <begin position="37"/>
        <end position="63"/>
    </location>
</feature>
<dbReference type="PANTHER" id="PTHR45636">
    <property type="entry name" value="PAIRED BOX PROTEIN PAX-6-RELATED-RELATED"/>
    <property type="match status" value="1"/>
</dbReference>
<evidence type="ECO:0000256" key="4">
    <source>
        <dbReference type="ARBA" id="ARBA00023015"/>
    </source>
</evidence>
<dbReference type="InterPro" id="IPR043565">
    <property type="entry name" value="PAX_fam"/>
</dbReference>
<gene>
    <name evidence="10" type="primary">PAX-3</name>
    <name evidence="10" type="ORF">Ciccas_000706</name>
</gene>
<dbReference type="SMART" id="SM00351">
    <property type="entry name" value="PAX"/>
    <property type="match status" value="1"/>
</dbReference>
<sequence>MHHSNGSEDHNTTTDPPSSTPPDPMLLACMKYLQSVQSQAATSSQQGPPFVNVPNLLQNLLPPQTSPRPGPKGRPVSDSSNLVFEGQGRVNQLGGVFINGRPLPYETRLKIVQMSNSGVRPCDISRQLKVSHGCVSKILQRYHETGELSLVKD</sequence>
<dbReference type="InterPro" id="IPR009057">
    <property type="entry name" value="Homeodomain-like_sf"/>
</dbReference>
<protein>
    <submittedName>
        <fullName evidence="10">Paired box</fullName>
    </submittedName>
</protein>
<dbReference type="AlphaFoldDB" id="A0ABD2QQ53"/>
<dbReference type="SUPFAM" id="SSF46689">
    <property type="entry name" value="Homeodomain-like"/>
    <property type="match status" value="1"/>
</dbReference>
<accession>A0ABD2QQ53</accession>
<evidence type="ECO:0000256" key="7">
    <source>
        <dbReference type="ARBA" id="ARBA00023242"/>
    </source>
</evidence>
<dbReference type="GO" id="GO:0005634">
    <property type="term" value="C:nucleus"/>
    <property type="evidence" value="ECO:0007669"/>
    <property type="project" value="UniProtKB-SubCell"/>
</dbReference>
<comment type="caution">
    <text evidence="10">The sequence shown here is derived from an EMBL/GenBank/DDBJ whole genome shotgun (WGS) entry which is preliminary data.</text>
</comment>
<dbReference type="Pfam" id="PF00292">
    <property type="entry name" value="PAX"/>
    <property type="match status" value="1"/>
</dbReference>
<dbReference type="InterPro" id="IPR036388">
    <property type="entry name" value="WH-like_DNA-bd_sf"/>
</dbReference>
<dbReference type="GO" id="GO:0003677">
    <property type="term" value="F:DNA binding"/>
    <property type="evidence" value="ECO:0007669"/>
    <property type="project" value="UniProtKB-KW"/>
</dbReference>
<evidence type="ECO:0000313" key="11">
    <source>
        <dbReference type="Proteomes" id="UP001626550"/>
    </source>
</evidence>
<dbReference type="PROSITE" id="PS00034">
    <property type="entry name" value="PAIRED_1"/>
    <property type="match status" value="1"/>
</dbReference>
<dbReference type="PROSITE" id="PS51057">
    <property type="entry name" value="PAIRED_2"/>
    <property type="match status" value="1"/>
</dbReference>
<dbReference type="InterPro" id="IPR043182">
    <property type="entry name" value="PAIRED_DNA-bd_dom"/>
</dbReference>
<keyword evidence="11" id="KW-1185">Reference proteome</keyword>
<keyword evidence="7" id="KW-0539">Nucleus</keyword>
<dbReference type="PANTHER" id="PTHR45636:SF49">
    <property type="entry name" value="PAIRED BOX PROTEIN 3 HOMOLOG"/>
    <property type="match status" value="1"/>
</dbReference>
<keyword evidence="4" id="KW-0805">Transcription regulation</keyword>
<feature type="domain" description="Paired" evidence="9">
    <location>
        <begin position="86"/>
        <end position="153"/>
    </location>
</feature>
<feature type="region of interest" description="Disordered" evidence="8">
    <location>
        <begin position="37"/>
        <end position="81"/>
    </location>
</feature>
<evidence type="ECO:0000256" key="1">
    <source>
        <dbReference type="ARBA" id="ARBA00004123"/>
    </source>
</evidence>